<evidence type="ECO:0000313" key="5">
    <source>
        <dbReference type="EMBL" id="KPQ12400.1"/>
    </source>
</evidence>
<dbReference type="InterPro" id="IPR013785">
    <property type="entry name" value="Aldolase_TIM"/>
</dbReference>
<keyword evidence="2" id="KW-0808">Transferase</keyword>
<dbReference type="PATRIC" id="fig|1653334.4.peg.958"/>
<evidence type="ECO:0000313" key="8">
    <source>
        <dbReference type="Proteomes" id="UP000182800"/>
    </source>
</evidence>
<organism evidence="5 7">
    <name type="scientific">Saliniramus fredricksonii</name>
    <dbReference type="NCBI Taxonomy" id="1653334"/>
    <lineage>
        <taxon>Bacteria</taxon>
        <taxon>Pseudomonadati</taxon>
        <taxon>Pseudomonadota</taxon>
        <taxon>Alphaproteobacteria</taxon>
        <taxon>Hyphomicrobiales</taxon>
        <taxon>Salinarimonadaceae</taxon>
        <taxon>Saliniramus</taxon>
    </lineage>
</organism>
<dbReference type="STRING" id="1653334.GA0071312_2238"/>
<dbReference type="InterPro" id="IPR008567">
    <property type="entry name" value="BKACE"/>
</dbReference>
<evidence type="ECO:0000313" key="7">
    <source>
        <dbReference type="Proteomes" id="UP000050497"/>
    </source>
</evidence>
<evidence type="ECO:0000256" key="2">
    <source>
        <dbReference type="ARBA" id="ARBA00022679"/>
    </source>
</evidence>
<dbReference type="Pfam" id="PF05853">
    <property type="entry name" value="BKACE"/>
    <property type="match status" value="1"/>
</dbReference>
<dbReference type="Proteomes" id="UP000050497">
    <property type="component" value="Unassembled WGS sequence"/>
</dbReference>
<keyword evidence="3" id="KW-0479">Metal-binding</keyword>
<accession>A0A0P7XAU6</accession>
<dbReference type="Proteomes" id="UP000182800">
    <property type="component" value="Unassembled WGS sequence"/>
</dbReference>
<protein>
    <submittedName>
        <fullName evidence="6">Uncharacterized conserved protein, DUF849 family</fullName>
    </submittedName>
</protein>
<dbReference type="GO" id="GO:0043720">
    <property type="term" value="F:3-keto-5-aminohexanoate cleavage activity"/>
    <property type="evidence" value="ECO:0007669"/>
    <property type="project" value="InterPro"/>
</dbReference>
<dbReference type="Gene3D" id="3.20.20.70">
    <property type="entry name" value="Aldolase class I"/>
    <property type="match status" value="1"/>
</dbReference>
<evidence type="ECO:0000256" key="4">
    <source>
        <dbReference type="ARBA" id="ARBA00022833"/>
    </source>
</evidence>
<sequence length="278" mass="30098">MSEEITGNAPTIIAVAPNGGRRTQADHPALPVTAAETARTAAACREAGAAMLHIHVRRPDQRHSLDVDLYREAIAATRRAVGPDMVIQATTESVGLYGPDAQMAMVRELRPEAISMALRELAPDNDAKARFAEFTAWLRRENIAGQIILYDRDDTARARAWAREGVFDPAQLSVIFVTGKYTPPTTAMPIDLLPLFNDCAELFRDWMLCSFGPNETACVTLAALLGGHCRVGFENNLDLPDGRRAPDNAAIVDATATALGSVGLQRATPAQLRARWGL</sequence>
<gene>
    <name evidence="6" type="ORF">GA0071312_2238</name>
    <name evidence="5" type="ORF">HLUCCO17_02205</name>
</gene>
<dbReference type="EMBL" id="FMBM01000002">
    <property type="protein sequence ID" value="SCC81302.1"/>
    <property type="molecule type" value="Genomic_DNA"/>
</dbReference>
<proteinExistence type="predicted"/>
<keyword evidence="8" id="KW-1185">Reference proteome</keyword>
<dbReference type="GO" id="GO:0046872">
    <property type="term" value="F:metal ion binding"/>
    <property type="evidence" value="ECO:0007669"/>
    <property type="project" value="UniProtKB-KW"/>
</dbReference>
<evidence type="ECO:0000256" key="3">
    <source>
        <dbReference type="ARBA" id="ARBA00022723"/>
    </source>
</evidence>
<reference evidence="5 7" key="1">
    <citation type="submission" date="2015-09" db="EMBL/GenBank/DDBJ databases">
        <title>Identification and resolution of microdiversity through metagenomic sequencing of parallel consortia.</title>
        <authorList>
            <person name="Nelson W.C."/>
            <person name="Romine M.F."/>
            <person name="Lindemann S.R."/>
        </authorList>
    </citation>
    <scope>NUCLEOTIDE SEQUENCE [LARGE SCALE GENOMIC DNA]</scope>
    <source>
        <strain evidence="5">HL-109</strain>
    </source>
</reference>
<name>A0A0P7XAU6_9HYPH</name>
<dbReference type="EMBL" id="LJSX01000002">
    <property type="protein sequence ID" value="KPQ12400.1"/>
    <property type="molecule type" value="Genomic_DNA"/>
</dbReference>
<dbReference type="PANTHER" id="PTHR37418:SF2">
    <property type="entry name" value="3-KETO-5-AMINOHEXANOATE CLEAVAGE ENZYME"/>
    <property type="match status" value="1"/>
</dbReference>
<reference evidence="6 8" key="2">
    <citation type="submission" date="2016-08" db="EMBL/GenBank/DDBJ databases">
        <authorList>
            <person name="Varghese N."/>
            <person name="Submissions Spin"/>
        </authorList>
    </citation>
    <scope>NUCLEOTIDE SEQUENCE [LARGE SCALE GENOMIC DNA]</scope>
    <source>
        <strain evidence="6 8">HL-109</strain>
    </source>
</reference>
<dbReference type="PANTHER" id="PTHR37418">
    <property type="entry name" value="3-KETO-5-AMINOHEXANOATE CLEAVAGE ENZYME-RELATED"/>
    <property type="match status" value="1"/>
</dbReference>
<dbReference type="RefSeq" id="WP_238947189.1">
    <property type="nucleotide sequence ID" value="NZ_FMBM01000002.1"/>
</dbReference>
<dbReference type="AlphaFoldDB" id="A0A0P7XAU6"/>
<comment type="caution">
    <text evidence="5">The sequence shown here is derived from an EMBL/GenBank/DDBJ whole genome shotgun (WGS) entry which is preliminary data.</text>
</comment>
<comment type="cofactor">
    <cofactor evidence="1">
        <name>Zn(2+)</name>
        <dbReference type="ChEBI" id="CHEBI:29105"/>
    </cofactor>
</comment>
<evidence type="ECO:0000313" key="6">
    <source>
        <dbReference type="EMBL" id="SCC81302.1"/>
    </source>
</evidence>
<keyword evidence="4" id="KW-0862">Zinc</keyword>
<evidence type="ECO:0000256" key="1">
    <source>
        <dbReference type="ARBA" id="ARBA00001947"/>
    </source>
</evidence>